<organism evidence="1 2">
    <name type="scientific">Datura stramonium</name>
    <name type="common">Jimsonweed</name>
    <name type="synonym">Common thornapple</name>
    <dbReference type="NCBI Taxonomy" id="4076"/>
    <lineage>
        <taxon>Eukaryota</taxon>
        <taxon>Viridiplantae</taxon>
        <taxon>Streptophyta</taxon>
        <taxon>Embryophyta</taxon>
        <taxon>Tracheophyta</taxon>
        <taxon>Spermatophyta</taxon>
        <taxon>Magnoliopsida</taxon>
        <taxon>eudicotyledons</taxon>
        <taxon>Gunneridae</taxon>
        <taxon>Pentapetalae</taxon>
        <taxon>asterids</taxon>
        <taxon>lamiids</taxon>
        <taxon>Solanales</taxon>
        <taxon>Solanaceae</taxon>
        <taxon>Solanoideae</taxon>
        <taxon>Datureae</taxon>
        <taxon>Datura</taxon>
    </lineage>
</organism>
<protein>
    <submittedName>
        <fullName evidence="1">Uncharacterized protein</fullName>
    </submittedName>
</protein>
<proteinExistence type="predicted"/>
<keyword evidence="2" id="KW-1185">Reference proteome</keyword>
<dbReference type="EMBL" id="JACEIK010000976">
    <property type="protein sequence ID" value="MCD7464573.1"/>
    <property type="molecule type" value="Genomic_DNA"/>
</dbReference>
<comment type="caution">
    <text evidence="1">The sequence shown here is derived from an EMBL/GenBank/DDBJ whole genome shotgun (WGS) entry which is preliminary data.</text>
</comment>
<sequence>MGATTTNMIEEWERRSDAGDRKMAAIIELLEILTRQVMETKSSMSKSKLFGDKDMEIKFRAMSMQVESDYGEDDDLYYGAMLFRESIEAVLLNCEGEGVEGFEE</sequence>
<feature type="non-terminal residue" evidence="1">
    <location>
        <position position="104"/>
    </location>
</feature>
<evidence type="ECO:0000313" key="1">
    <source>
        <dbReference type="EMBL" id="MCD7464573.1"/>
    </source>
</evidence>
<accession>A0ABS8T0B9</accession>
<evidence type="ECO:0000313" key="2">
    <source>
        <dbReference type="Proteomes" id="UP000823775"/>
    </source>
</evidence>
<reference evidence="1 2" key="1">
    <citation type="journal article" date="2021" name="BMC Genomics">
        <title>Datura genome reveals duplications of psychoactive alkaloid biosynthetic genes and high mutation rate following tissue culture.</title>
        <authorList>
            <person name="Rajewski A."/>
            <person name="Carter-House D."/>
            <person name="Stajich J."/>
            <person name="Litt A."/>
        </authorList>
    </citation>
    <scope>NUCLEOTIDE SEQUENCE [LARGE SCALE GENOMIC DNA]</scope>
    <source>
        <strain evidence="1">AR-01</strain>
    </source>
</reference>
<dbReference type="Proteomes" id="UP000823775">
    <property type="component" value="Unassembled WGS sequence"/>
</dbReference>
<name>A0ABS8T0B9_DATST</name>
<gene>
    <name evidence="1" type="ORF">HAX54_053010</name>
</gene>